<proteinExistence type="predicted"/>
<dbReference type="AlphaFoldDB" id="A0A1G6W6C1"/>
<dbReference type="RefSeq" id="WP_093185973.1">
    <property type="nucleotide sequence ID" value="NZ_FMYH01000009.1"/>
</dbReference>
<accession>A0A1G6W6C1</accession>
<gene>
    <name evidence="1" type="ORF">SAMN05216410_3572</name>
</gene>
<evidence type="ECO:0000313" key="1">
    <source>
        <dbReference type="EMBL" id="SDD61389.1"/>
    </source>
</evidence>
<dbReference type="OrthoDB" id="4871258at2"/>
<protein>
    <submittedName>
        <fullName evidence="1">Uncharacterized protein</fullName>
    </submittedName>
</protein>
<evidence type="ECO:0000313" key="2">
    <source>
        <dbReference type="Proteomes" id="UP000199039"/>
    </source>
</evidence>
<dbReference type="EMBL" id="FMYH01000009">
    <property type="protein sequence ID" value="SDD61389.1"/>
    <property type="molecule type" value="Genomic_DNA"/>
</dbReference>
<dbReference type="Proteomes" id="UP000199039">
    <property type="component" value="Unassembled WGS sequence"/>
</dbReference>
<sequence length="194" mass="20111">MQTAHQAGRGRTTLLGLALAGAIALTGCGPVDLVPADSTDASALRHREVGATAHDETIGRSATINAVVTNFPVPTGFEAADGAPSPDVFVVVDLSVVAGDVYPSVVQPSNFLLRSAAGDVVEPVTTIDTALTDATLWPLGEITSGHTQRGWVAYPVTWDTVVGAELVMTRPDNITDENGDKLPAEQFVVPLGLE</sequence>
<keyword evidence="2" id="KW-1185">Reference proteome</keyword>
<organism evidence="1 2">
    <name type="scientific">Sanguibacter gelidistatuariae</name>
    <dbReference type="NCBI Taxonomy" id="1814289"/>
    <lineage>
        <taxon>Bacteria</taxon>
        <taxon>Bacillati</taxon>
        <taxon>Actinomycetota</taxon>
        <taxon>Actinomycetes</taxon>
        <taxon>Micrococcales</taxon>
        <taxon>Sanguibacteraceae</taxon>
        <taxon>Sanguibacter</taxon>
    </lineage>
</organism>
<name>A0A1G6W6C1_9MICO</name>
<reference evidence="1 2" key="1">
    <citation type="submission" date="2016-09" db="EMBL/GenBank/DDBJ databases">
        <authorList>
            <person name="Capua I."/>
            <person name="De Benedictis P."/>
            <person name="Joannis T."/>
            <person name="Lombin L.H."/>
            <person name="Cattoli G."/>
        </authorList>
    </citation>
    <scope>NUCLEOTIDE SEQUENCE [LARGE SCALE GENOMIC DNA]</scope>
    <source>
        <strain evidence="1 2">ISLP-3</strain>
    </source>
</reference>